<keyword evidence="3" id="KW-1185">Reference proteome</keyword>
<dbReference type="RefSeq" id="WP_038091808.1">
    <property type="nucleotide sequence ID" value="NZ_JQSG02000006.1"/>
</dbReference>
<dbReference type="InterPro" id="IPR011978">
    <property type="entry name" value="YgfB-like"/>
</dbReference>
<evidence type="ECO:0000256" key="1">
    <source>
        <dbReference type="ARBA" id="ARBA00038308"/>
    </source>
</evidence>
<dbReference type="Proteomes" id="UP000029273">
    <property type="component" value="Unassembled WGS sequence"/>
</dbReference>
<name>A0A1A6C0G8_9GAMM</name>
<evidence type="ECO:0008006" key="4">
    <source>
        <dbReference type="Google" id="ProtNLM"/>
    </source>
</evidence>
<dbReference type="Gene3D" id="1.20.120.740">
    <property type="entry name" value="YgfB uncharacterised protein family UPF0149, PF03695"/>
    <property type="match status" value="1"/>
</dbReference>
<reference evidence="2 3" key="1">
    <citation type="journal article" date="2014" name="Genome Announc.">
        <title>Draft Genome Sequence of the Iron-Oxidizing, Acidophilic, and Halotolerant 'Thiobacillus prosperus' Type Strain DSM 5130.</title>
        <authorList>
            <person name="Ossandon F.J."/>
            <person name="Cardenas J.P."/>
            <person name="Corbett M."/>
            <person name="Quatrini R."/>
            <person name="Holmes D.S."/>
            <person name="Watkin E."/>
        </authorList>
    </citation>
    <scope>NUCLEOTIDE SEQUENCE [LARGE SCALE GENOMIC DNA]</scope>
    <source>
        <strain evidence="2 3">DSM 5130</strain>
    </source>
</reference>
<dbReference type="GO" id="GO:0005829">
    <property type="term" value="C:cytosol"/>
    <property type="evidence" value="ECO:0007669"/>
    <property type="project" value="TreeGrafter"/>
</dbReference>
<dbReference type="OrthoDB" id="9783391at2"/>
<protein>
    <recommendedName>
        <fullName evidence="4">YecA family protein</fullName>
    </recommendedName>
</protein>
<gene>
    <name evidence="2" type="ORF">Thpro_022299</name>
</gene>
<sequence length="183" mass="19687">MTNVHFESLDEILRGAGAAMGAAEGHGALCGRLAIHEAGGEVAWTHEMLEGVGGADAPACREALSNLYRETRSALDDADLSFQPLLPDDNTALGLRVEALGEWCYGFSTALVLAGLTPQRLADLPEHAREFVDDLGQIAQVSPEMVAYDESEADYAELLEYVRVGVLLLFDELQPRTPLPGLH</sequence>
<evidence type="ECO:0000313" key="2">
    <source>
        <dbReference type="EMBL" id="OBS08049.1"/>
    </source>
</evidence>
<dbReference type="PANTHER" id="PTHR37528:SF1">
    <property type="entry name" value="UPF0149 PROTEIN YGFB"/>
    <property type="match status" value="1"/>
</dbReference>
<comment type="caution">
    <text evidence="2">The sequence shown here is derived from an EMBL/GenBank/DDBJ whole genome shotgun (WGS) entry which is preliminary data.</text>
</comment>
<dbReference type="InterPro" id="IPR036255">
    <property type="entry name" value="YgfB-like_sf"/>
</dbReference>
<organism evidence="2 3">
    <name type="scientific">Acidihalobacter prosperus</name>
    <dbReference type="NCBI Taxonomy" id="160660"/>
    <lineage>
        <taxon>Bacteria</taxon>
        <taxon>Pseudomonadati</taxon>
        <taxon>Pseudomonadota</taxon>
        <taxon>Gammaproteobacteria</taxon>
        <taxon>Chromatiales</taxon>
        <taxon>Ectothiorhodospiraceae</taxon>
        <taxon>Acidihalobacter</taxon>
    </lineage>
</organism>
<dbReference type="AlphaFoldDB" id="A0A1A6C0G8"/>
<accession>A0A1A6C0G8</accession>
<evidence type="ECO:0000313" key="3">
    <source>
        <dbReference type="Proteomes" id="UP000029273"/>
    </source>
</evidence>
<dbReference type="SUPFAM" id="SSF101327">
    <property type="entry name" value="YgfB-like"/>
    <property type="match status" value="1"/>
</dbReference>
<dbReference type="EMBL" id="JQSG02000006">
    <property type="protein sequence ID" value="OBS08049.1"/>
    <property type="molecule type" value="Genomic_DNA"/>
</dbReference>
<dbReference type="PANTHER" id="PTHR37528">
    <property type="entry name" value="UPF0149 PROTEIN YGFB"/>
    <property type="match status" value="1"/>
</dbReference>
<proteinExistence type="inferred from homology"/>
<comment type="similarity">
    <text evidence="1">Belongs to the UPF0149 family.</text>
</comment>
<dbReference type="Pfam" id="PF03695">
    <property type="entry name" value="UPF0149"/>
    <property type="match status" value="1"/>
</dbReference>